<sequence length="250" mass="29073">MSPQNGTAFNSWWPMPFKSNAIIEVENQGKEPYIHYFYIDYELYPEVEAVADLAYFHVQWRREANTGGWAFEEGLRTGDEIWKDPRILNKDGKENYIICDVKGDGIYCGAHLDIDCFQRNPNDWYGEGDDMVFIDGEKWPPSLHGTGTEDWFNCAFCPTQEYNAPYHGIILYNGNPEWLWKGKQTVYRYHIEDPLRFRKSILVNIEHGHANKLSNDYASTAYYYLSKPQRGGPKLPAVDERLPRPDEAIV</sequence>
<accession>X0URB5</accession>
<name>X0URB5_9ZZZZ</name>
<comment type="caution">
    <text evidence="1">The sequence shown here is derived from an EMBL/GenBank/DDBJ whole genome shotgun (WGS) entry which is preliminary data.</text>
</comment>
<evidence type="ECO:0008006" key="2">
    <source>
        <dbReference type="Google" id="ProtNLM"/>
    </source>
</evidence>
<protein>
    <recommendedName>
        <fullName evidence="2">DUF2961 domain-containing protein</fullName>
    </recommendedName>
</protein>
<dbReference type="Pfam" id="PF11175">
    <property type="entry name" value="DUF2961"/>
    <property type="match status" value="1"/>
</dbReference>
<organism evidence="1">
    <name type="scientific">marine sediment metagenome</name>
    <dbReference type="NCBI Taxonomy" id="412755"/>
    <lineage>
        <taxon>unclassified sequences</taxon>
        <taxon>metagenomes</taxon>
        <taxon>ecological metagenomes</taxon>
    </lineage>
</organism>
<reference evidence="1" key="1">
    <citation type="journal article" date="2014" name="Front. Microbiol.">
        <title>High frequency of phylogenetically diverse reductive dehalogenase-homologous genes in deep subseafloor sedimentary metagenomes.</title>
        <authorList>
            <person name="Kawai M."/>
            <person name="Futagami T."/>
            <person name="Toyoda A."/>
            <person name="Takaki Y."/>
            <person name="Nishi S."/>
            <person name="Hori S."/>
            <person name="Arai W."/>
            <person name="Tsubouchi T."/>
            <person name="Morono Y."/>
            <person name="Uchiyama I."/>
            <person name="Ito T."/>
            <person name="Fujiyama A."/>
            <person name="Inagaki F."/>
            <person name="Takami H."/>
        </authorList>
    </citation>
    <scope>NUCLEOTIDE SEQUENCE</scope>
    <source>
        <strain evidence="1">Expedition CK06-06</strain>
    </source>
</reference>
<evidence type="ECO:0000313" key="1">
    <source>
        <dbReference type="EMBL" id="GAG08379.1"/>
    </source>
</evidence>
<dbReference type="Gene3D" id="2.60.120.1390">
    <property type="match status" value="2"/>
</dbReference>
<proteinExistence type="predicted"/>
<dbReference type="InterPro" id="IPR021345">
    <property type="entry name" value="DUF2961"/>
</dbReference>
<dbReference type="AlphaFoldDB" id="X0URB5"/>
<gene>
    <name evidence="1" type="ORF">S01H1_38852</name>
</gene>
<dbReference type="EMBL" id="BARS01024481">
    <property type="protein sequence ID" value="GAG08379.1"/>
    <property type="molecule type" value="Genomic_DNA"/>
</dbReference>